<evidence type="ECO:0000313" key="2">
    <source>
        <dbReference type="EMBL" id="HIU10859.1"/>
    </source>
</evidence>
<proteinExistence type="predicted"/>
<accession>A0A9D1KYZ6</accession>
<feature type="chain" id="PRO_5039104854" description="Lipoprotein" evidence="1">
    <location>
        <begin position="23"/>
        <end position="190"/>
    </location>
</feature>
<keyword evidence="1" id="KW-0732">Signal</keyword>
<dbReference type="EMBL" id="DVMH01000031">
    <property type="protein sequence ID" value="HIU10859.1"/>
    <property type="molecule type" value="Genomic_DNA"/>
</dbReference>
<reference evidence="2" key="1">
    <citation type="submission" date="2020-10" db="EMBL/GenBank/DDBJ databases">
        <authorList>
            <person name="Gilroy R."/>
        </authorList>
    </citation>
    <scope>NUCLEOTIDE SEQUENCE</scope>
    <source>
        <strain evidence="2">2830</strain>
    </source>
</reference>
<evidence type="ECO:0008006" key="4">
    <source>
        <dbReference type="Google" id="ProtNLM"/>
    </source>
</evidence>
<reference evidence="2" key="2">
    <citation type="journal article" date="2021" name="PeerJ">
        <title>Extensive microbial diversity within the chicken gut microbiome revealed by metagenomics and culture.</title>
        <authorList>
            <person name="Gilroy R."/>
            <person name="Ravi A."/>
            <person name="Getino M."/>
            <person name="Pursley I."/>
            <person name="Horton D.L."/>
            <person name="Alikhan N.F."/>
            <person name="Baker D."/>
            <person name="Gharbi K."/>
            <person name="Hall N."/>
            <person name="Watson M."/>
            <person name="Adriaenssens E.M."/>
            <person name="Foster-Nyarko E."/>
            <person name="Jarju S."/>
            <person name="Secka A."/>
            <person name="Antonio M."/>
            <person name="Oren A."/>
            <person name="Chaudhuri R.R."/>
            <person name="La Ragione R."/>
            <person name="Hildebrand F."/>
            <person name="Pallen M.J."/>
        </authorList>
    </citation>
    <scope>NUCLEOTIDE SEQUENCE</scope>
    <source>
        <strain evidence="2">2830</strain>
    </source>
</reference>
<dbReference type="PROSITE" id="PS51257">
    <property type="entry name" value="PROKAR_LIPOPROTEIN"/>
    <property type="match status" value="1"/>
</dbReference>
<comment type="caution">
    <text evidence="2">The sequence shown here is derived from an EMBL/GenBank/DDBJ whole genome shotgun (WGS) entry which is preliminary data.</text>
</comment>
<feature type="signal peptide" evidence="1">
    <location>
        <begin position="1"/>
        <end position="22"/>
    </location>
</feature>
<dbReference type="AlphaFoldDB" id="A0A9D1KYZ6"/>
<evidence type="ECO:0000313" key="3">
    <source>
        <dbReference type="Proteomes" id="UP000824124"/>
    </source>
</evidence>
<sequence length="190" mass="21286">MKKFGLLLVALLLALASGGCAAKDTSGYIDYNGVQIPNEDIENMRHLYTYNDALFTPSEEQLLESLAWLQVQYDEAERLGLMPSKAEAEKSYQEQVIKPVMQELAKDDPGAHESALYYLMLLQEQGEQLGLSHDEYCDFLVRQWQQIMGMTALHQYVLSQTGHTPGELSDDVYSDYVEQLLAQAAQGGEA</sequence>
<protein>
    <recommendedName>
        <fullName evidence="4">Lipoprotein</fullName>
    </recommendedName>
</protein>
<gene>
    <name evidence="2" type="ORF">IAB00_06450</name>
</gene>
<name>A0A9D1KYZ6_9FIRM</name>
<evidence type="ECO:0000256" key="1">
    <source>
        <dbReference type="SAM" id="SignalP"/>
    </source>
</evidence>
<organism evidence="2 3">
    <name type="scientific">Candidatus Avidehalobacter gallistercoris</name>
    <dbReference type="NCBI Taxonomy" id="2840694"/>
    <lineage>
        <taxon>Bacteria</taxon>
        <taxon>Bacillati</taxon>
        <taxon>Bacillota</taxon>
        <taxon>Clostridia</taxon>
        <taxon>Eubacteriales</taxon>
        <taxon>Peptococcaceae</taxon>
        <taxon>Peptococcaceae incertae sedis</taxon>
        <taxon>Candidatus Avidehalobacter</taxon>
    </lineage>
</organism>
<dbReference type="Proteomes" id="UP000824124">
    <property type="component" value="Unassembled WGS sequence"/>
</dbReference>